<sequence length="371" mass="39859">MARQGAGRGLAEHWGCLKYCQALEGEAGNYVALSAEGRNPERHYKSAQSGELGIGFAAVLAEQVLKHRYPGHSVSIIDSDIALLAGWALTGKGKRPEGIRRRPTFLMEAWKPGEPSKVVLVASKGAHGNASQVHRQLACAAAHVHSVQIGAYDQTPALMVGTELAEKGGIVLHALQAPGDGSLRVGLDHPGADLDLQLSDQTHKLPEICLPGGSGGDDSRVPGFQILPEDDAWFRRVIARAEAAGLMAFTGGGKVTAQYLTERQGKRHFTLYTHAGTGSVQDVNRTINGVGFAGTDHVFRLNGTRVEAFSGLTDGLFDHLALGRVEEYRREAHALRSTWPGEFWDPDWGGPVSLRDDGSVMAMRLLGRRRG</sequence>
<reference evidence="1 2" key="1">
    <citation type="journal article" date="2019" name="Int. J. Syst. Evol. Microbiol.">
        <title>The Global Catalogue of Microorganisms (GCM) 10K type strain sequencing project: providing services to taxonomists for standard genome sequencing and annotation.</title>
        <authorList>
            <consortium name="The Broad Institute Genomics Platform"/>
            <consortium name="The Broad Institute Genome Sequencing Center for Infectious Disease"/>
            <person name="Wu L."/>
            <person name="Ma J."/>
        </authorList>
    </citation>
    <scope>NUCLEOTIDE SEQUENCE [LARGE SCALE GENOMIC DNA]</scope>
    <source>
        <strain evidence="1 2">JCM 4805</strain>
    </source>
</reference>
<name>A0ABN1AI83_9ACTN</name>
<proteinExistence type="predicted"/>
<evidence type="ECO:0000313" key="1">
    <source>
        <dbReference type="EMBL" id="GAA0477170.1"/>
    </source>
</evidence>
<gene>
    <name evidence="1" type="ORF">GCM10010361_47060</name>
</gene>
<dbReference type="RefSeq" id="WP_346097133.1">
    <property type="nucleotide sequence ID" value="NZ_BAAABY010000033.1"/>
</dbReference>
<dbReference type="EMBL" id="BAAABY010000033">
    <property type="protein sequence ID" value="GAA0477170.1"/>
    <property type="molecule type" value="Genomic_DNA"/>
</dbReference>
<organism evidence="1 2">
    <name type="scientific">Streptomyces olivaceiscleroticus</name>
    <dbReference type="NCBI Taxonomy" id="68245"/>
    <lineage>
        <taxon>Bacteria</taxon>
        <taxon>Bacillati</taxon>
        <taxon>Actinomycetota</taxon>
        <taxon>Actinomycetes</taxon>
        <taxon>Kitasatosporales</taxon>
        <taxon>Streptomycetaceae</taxon>
        <taxon>Streptomyces</taxon>
    </lineage>
</organism>
<protein>
    <recommendedName>
        <fullName evidence="3">Tryptophan synthase beta chain-like PALP domain-containing protein</fullName>
    </recommendedName>
</protein>
<dbReference type="Proteomes" id="UP001500909">
    <property type="component" value="Unassembled WGS sequence"/>
</dbReference>
<evidence type="ECO:0008006" key="3">
    <source>
        <dbReference type="Google" id="ProtNLM"/>
    </source>
</evidence>
<comment type="caution">
    <text evidence="1">The sequence shown here is derived from an EMBL/GenBank/DDBJ whole genome shotgun (WGS) entry which is preliminary data.</text>
</comment>
<keyword evidence="2" id="KW-1185">Reference proteome</keyword>
<evidence type="ECO:0000313" key="2">
    <source>
        <dbReference type="Proteomes" id="UP001500909"/>
    </source>
</evidence>
<accession>A0ABN1AI83</accession>